<reference evidence="1 2" key="1">
    <citation type="journal article" date="2016" name="Int. J. Syst. Evol. Microbiol.">
        <title>Methanosarcina flavescens sp. nov., a methanogenic archaeon isolated from a full-scale anaerobic digester.</title>
        <authorList>
            <person name="Kern T."/>
            <person name="Fischer M.A."/>
            <person name="Deppenmeier U."/>
            <person name="Schmitz R.A."/>
            <person name="Rother M."/>
        </authorList>
    </citation>
    <scope>NUCLEOTIDE SEQUENCE [LARGE SCALE GENOMIC DNA]</scope>
    <source>
        <strain evidence="1 2">E03.2</strain>
    </source>
</reference>
<accession>A0A660HPD9</accession>
<keyword evidence="2" id="KW-1185">Reference proteome</keyword>
<gene>
    <name evidence="1" type="ORF">AOB57_002120</name>
</gene>
<dbReference type="Proteomes" id="UP000053087">
    <property type="component" value="Chromosome"/>
</dbReference>
<proteinExistence type="predicted"/>
<dbReference type="AlphaFoldDB" id="A0A660HPD9"/>
<dbReference type="GeneID" id="53686881"/>
<dbReference type="OrthoDB" id="372499at2157"/>
<dbReference type="EMBL" id="CP032683">
    <property type="protein sequence ID" value="AYK14151.1"/>
    <property type="molecule type" value="Genomic_DNA"/>
</dbReference>
<evidence type="ECO:0000313" key="2">
    <source>
        <dbReference type="Proteomes" id="UP000053087"/>
    </source>
</evidence>
<organism evidence="1 2">
    <name type="scientific">Methanosarcina flavescens</name>
    <dbReference type="NCBI Taxonomy" id="1715806"/>
    <lineage>
        <taxon>Archaea</taxon>
        <taxon>Methanobacteriati</taxon>
        <taxon>Methanobacteriota</taxon>
        <taxon>Stenosarchaea group</taxon>
        <taxon>Methanomicrobia</taxon>
        <taxon>Methanosarcinales</taxon>
        <taxon>Methanosarcinaceae</taxon>
        <taxon>Methanosarcina</taxon>
    </lineage>
</organism>
<dbReference type="RefSeq" id="WP_167829509.1">
    <property type="nucleotide sequence ID" value="NZ_CP032683.1"/>
</dbReference>
<protein>
    <recommendedName>
        <fullName evidence="3">HNH endonuclease</fullName>
    </recommendedName>
</protein>
<name>A0A660HPD9_9EURY</name>
<sequence length="54" mass="6287">MIELNKKAPETLQSWNLLVVCPLCHKKLHYAEVKSDYLNPGWEIVIDGEEHIIK</sequence>
<dbReference type="KEGG" id="mfz:AOB57_002120"/>
<evidence type="ECO:0000313" key="1">
    <source>
        <dbReference type="EMBL" id="AYK14151.1"/>
    </source>
</evidence>
<evidence type="ECO:0008006" key="3">
    <source>
        <dbReference type="Google" id="ProtNLM"/>
    </source>
</evidence>